<comment type="caution">
    <text evidence="5">The sequence shown here is derived from an EMBL/GenBank/DDBJ whole genome shotgun (WGS) entry which is preliminary data.</text>
</comment>
<protein>
    <submittedName>
        <fullName evidence="5">Myb-like DNA-binding domain</fullName>
    </submittedName>
</protein>
<dbReference type="GO" id="GO:0005634">
    <property type="term" value="C:nucleus"/>
    <property type="evidence" value="ECO:0007669"/>
    <property type="project" value="TreeGrafter"/>
</dbReference>
<dbReference type="SUPFAM" id="SSF46689">
    <property type="entry name" value="Homeodomain-like"/>
    <property type="match status" value="1"/>
</dbReference>
<keyword evidence="6" id="KW-1185">Reference proteome</keyword>
<evidence type="ECO:0000313" key="5">
    <source>
        <dbReference type="EMBL" id="KAG9397389.1"/>
    </source>
</evidence>
<dbReference type="GO" id="GO:0003700">
    <property type="term" value="F:DNA-binding transcription factor activity"/>
    <property type="evidence" value="ECO:0007669"/>
    <property type="project" value="InterPro"/>
</dbReference>
<proteinExistence type="predicted"/>
<reference evidence="5" key="1">
    <citation type="submission" date="2021-05" db="EMBL/GenBank/DDBJ databases">
        <title>A free-living protist that lacks canonical eukaryotic 1 DNA replication and segregation systems.</title>
        <authorList>
            <person name="Salas-Leiva D.E."/>
            <person name="Tromer E.C."/>
            <person name="Curtis B.A."/>
            <person name="Jerlstrom-Hultqvist J."/>
            <person name="Kolisko M."/>
            <person name="Yi Z."/>
            <person name="Salas-Leiva J.S."/>
            <person name="Gallot-Lavallee L."/>
            <person name="Kops G.J.P.L."/>
            <person name="Archibald J.M."/>
            <person name="Simpson A.G.B."/>
            <person name="Roger A.J."/>
        </authorList>
    </citation>
    <scope>NUCLEOTIDE SEQUENCE</scope>
    <source>
        <strain evidence="5">BICM</strain>
    </source>
</reference>
<dbReference type="EMBL" id="JAHDYR010000002">
    <property type="protein sequence ID" value="KAG9397389.1"/>
    <property type="molecule type" value="Genomic_DNA"/>
</dbReference>
<keyword evidence="5" id="KW-0238">DNA-binding</keyword>
<dbReference type="AlphaFoldDB" id="A0A8J6E2B0"/>
<gene>
    <name evidence="5" type="ORF">J8273_0879</name>
</gene>
<dbReference type="Gene3D" id="1.10.10.60">
    <property type="entry name" value="Homeodomain-like"/>
    <property type="match status" value="1"/>
</dbReference>
<dbReference type="OrthoDB" id="60033at2759"/>
<dbReference type="InterPro" id="IPR044841">
    <property type="entry name" value="LUX/BOA-like"/>
</dbReference>
<evidence type="ECO:0000313" key="6">
    <source>
        <dbReference type="Proteomes" id="UP000717585"/>
    </source>
</evidence>
<dbReference type="Proteomes" id="UP000717585">
    <property type="component" value="Unassembled WGS sequence"/>
</dbReference>
<dbReference type="InterPro" id="IPR006447">
    <property type="entry name" value="Myb_dom_plants"/>
</dbReference>
<evidence type="ECO:0000256" key="1">
    <source>
        <dbReference type="ARBA" id="ARBA00023015"/>
    </source>
</evidence>
<keyword evidence="2" id="KW-0804">Transcription</keyword>
<dbReference type="PANTHER" id="PTHR31442">
    <property type="entry name" value="HOMEODOMAIN-LIKE SUPERFAMILY PROTEIN-RELATED"/>
    <property type="match status" value="1"/>
</dbReference>
<dbReference type="FunFam" id="1.10.10.60:FF:000007">
    <property type="entry name" value="Two-component response regulator"/>
    <property type="match status" value="1"/>
</dbReference>
<keyword evidence="1" id="KW-0805">Transcription regulation</keyword>
<evidence type="ECO:0000256" key="3">
    <source>
        <dbReference type="ARBA" id="ARBA00023242"/>
    </source>
</evidence>
<keyword evidence="3" id="KW-0539">Nucleus</keyword>
<sequence length="208" mass="22234">MAEANALAANAAPSATSLDVPAIAMQPSAVSAVPMPAPAVSAPVIAQSTVTAAIPPPIQPKDELDSQDAPIKKGKHRRPRIRWSPQLHDAFEKAVLKLGVKSAQPRYIQAEMEAMGVEGLSRESIASHLQKFRQNIVQMHGLSNTEQLTDQHGAVLGGTVPAATTHTAPVPERASFQTAEVDGWLRSRLGKIKEPNAVVRDPDRDERS</sequence>
<name>A0A8J6E2B0_9EUKA</name>
<evidence type="ECO:0000256" key="4">
    <source>
        <dbReference type="SAM" id="MobiDB-lite"/>
    </source>
</evidence>
<dbReference type="GO" id="GO:0003677">
    <property type="term" value="F:DNA binding"/>
    <property type="evidence" value="ECO:0007669"/>
    <property type="project" value="UniProtKB-KW"/>
</dbReference>
<accession>A0A8J6E2B0</accession>
<evidence type="ECO:0000256" key="2">
    <source>
        <dbReference type="ARBA" id="ARBA00023163"/>
    </source>
</evidence>
<dbReference type="InterPro" id="IPR009057">
    <property type="entry name" value="Homeodomain-like_sf"/>
</dbReference>
<dbReference type="NCBIfam" id="TIGR01557">
    <property type="entry name" value="myb_SHAQKYF"/>
    <property type="match status" value="1"/>
</dbReference>
<feature type="region of interest" description="Disordered" evidence="4">
    <location>
        <begin position="54"/>
        <end position="79"/>
    </location>
</feature>
<organism evidence="5 6">
    <name type="scientific">Carpediemonas membranifera</name>
    <dbReference type="NCBI Taxonomy" id="201153"/>
    <lineage>
        <taxon>Eukaryota</taxon>
        <taxon>Metamonada</taxon>
        <taxon>Carpediemonas-like organisms</taxon>
        <taxon>Carpediemonas</taxon>
    </lineage>
</organism>
<dbReference type="PANTHER" id="PTHR31442:SF29">
    <property type="entry name" value="HOMEODOMAIN-LIKE SUPERFAMILY PROTEIN"/>
    <property type="match status" value="1"/>
</dbReference>